<feature type="region of interest" description="Disordered" evidence="1">
    <location>
        <begin position="94"/>
        <end position="147"/>
    </location>
</feature>
<evidence type="ECO:0000256" key="1">
    <source>
        <dbReference type="SAM" id="MobiDB-lite"/>
    </source>
</evidence>
<feature type="region of interest" description="Disordered" evidence="1">
    <location>
        <begin position="168"/>
        <end position="209"/>
    </location>
</feature>
<evidence type="ECO:0000313" key="2">
    <source>
        <dbReference type="EMBL" id="OIQ65669.1"/>
    </source>
</evidence>
<organism evidence="2">
    <name type="scientific">mine drainage metagenome</name>
    <dbReference type="NCBI Taxonomy" id="410659"/>
    <lineage>
        <taxon>unclassified sequences</taxon>
        <taxon>metagenomes</taxon>
        <taxon>ecological metagenomes</taxon>
    </lineage>
</organism>
<dbReference type="EMBL" id="MLJW01007144">
    <property type="protein sequence ID" value="OIQ65669.1"/>
    <property type="molecule type" value="Genomic_DNA"/>
</dbReference>
<gene>
    <name evidence="2" type="ORF">GALL_527700</name>
</gene>
<sequence>MDQPQLLLRPLWPLSGLFRWFRAFGLWPRRGRTRGRAFKTFRIAHPTRHSRWKLSPSCHQRIGARSRHAAQRAESAFPSRLRSRWQGVTAAFDQSTPRLRNPGDHPRSGTHRTGLHTRSQARRHRGIGTRGGRRSIRSAPPRLRLRHDPEPLGSIAFAGQRAVFLLGKRSRGKSGHAKLYGRQRPRHRRDDRGHAGGAGPPRLCFGGARPGSHTDVRFLRYPAF</sequence>
<reference evidence="2" key="1">
    <citation type="submission" date="2016-10" db="EMBL/GenBank/DDBJ databases">
        <title>Sequence of Gallionella enrichment culture.</title>
        <authorList>
            <person name="Poehlein A."/>
            <person name="Muehling M."/>
            <person name="Daniel R."/>
        </authorList>
    </citation>
    <scope>NUCLEOTIDE SEQUENCE</scope>
</reference>
<comment type="caution">
    <text evidence="2">The sequence shown here is derived from an EMBL/GenBank/DDBJ whole genome shotgun (WGS) entry which is preliminary data.</text>
</comment>
<proteinExistence type="predicted"/>
<accession>A0A1J5PQ25</accession>
<feature type="compositionally biased region" description="Basic residues" evidence="1">
    <location>
        <begin position="108"/>
        <end position="136"/>
    </location>
</feature>
<protein>
    <submittedName>
        <fullName evidence="2">Uncharacterized protein</fullName>
    </submittedName>
</protein>
<name>A0A1J5PQ25_9ZZZZ</name>
<dbReference type="AlphaFoldDB" id="A0A1J5PQ25"/>
<feature type="compositionally biased region" description="Basic residues" evidence="1">
    <location>
        <begin position="168"/>
        <end position="187"/>
    </location>
</feature>